<keyword evidence="4" id="KW-1185">Reference proteome</keyword>
<gene>
    <name evidence="3" type="ORF">FCI23_44275</name>
</gene>
<dbReference type="Pfam" id="PF13601">
    <property type="entry name" value="HTH_34"/>
    <property type="match status" value="1"/>
</dbReference>
<accession>A0A4U0RUG7</accession>
<dbReference type="InterPro" id="IPR036388">
    <property type="entry name" value="WH-like_DNA-bd_sf"/>
</dbReference>
<comment type="caution">
    <text evidence="3">The sequence shown here is derived from an EMBL/GenBank/DDBJ whole genome shotgun (WGS) entry which is preliminary data.</text>
</comment>
<dbReference type="AlphaFoldDB" id="A0A4U0RUG7"/>
<organism evidence="3 4">
    <name type="scientific">Actinacidiphila oryziradicis</name>
    <dbReference type="NCBI Taxonomy" id="2571141"/>
    <lineage>
        <taxon>Bacteria</taxon>
        <taxon>Bacillati</taxon>
        <taxon>Actinomycetota</taxon>
        <taxon>Actinomycetes</taxon>
        <taxon>Kitasatosporales</taxon>
        <taxon>Streptomycetaceae</taxon>
        <taxon>Actinacidiphila</taxon>
    </lineage>
</organism>
<dbReference type="PANTHER" id="PTHR37318">
    <property type="entry name" value="BSL7504 PROTEIN"/>
    <property type="match status" value="1"/>
</dbReference>
<feature type="region of interest" description="Disordered" evidence="1">
    <location>
        <begin position="116"/>
        <end position="136"/>
    </location>
</feature>
<protein>
    <submittedName>
        <fullName evidence="3">Transcriptional regulator</fullName>
    </submittedName>
</protein>
<name>A0A4U0RUG7_9ACTN</name>
<evidence type="ECO:0000313" key="4">
    <source>
        <dbReference type="Proteomes" id="UP000305778"/>
    </source>
</evidence>
<dbReference type="EMBL" id="SUMC01000095">
    <property type="protein sequence ID" value="TJZ99851.1"/>
    <property type="molecule type" value="Genomic_DNA"/>
</dbReference>
<proteinExistence type="predicted"/>
<evidence type="ECO:0000256" key="1">
    <source>
        <dbReference type="SAM" id="MobiDB-lite"/>
    </source>
</evidence>
<evidence type="ECO:0000313" key="3">
    <source>
        <dbReference type="EMBL" id="TJZ99851.1"/>
    </source>
</evidence>
<dbReference type="Proteomes" id="UP000305778">
    <property type="component" value="Unassembled WGS sequence"/>
</dbReference>
<feature type="domain" description="Winged helix DNA-binding" evidence="2">
    <location>
        <begin position="15"/>
        <end position="91"/>
    </location>
</feature>
<dbReference type="OrthoDB" id="4952043at2"/>
<dbReference type="InterPro" id="IPR036390">
    <property type="entry name" value="WH_DNA-bd_sf"/>
</dbReference>
<dbReference type="InterPro" id="IPR027395">
    <property type="entry name" value="WH_DNA-bd_dom"/>
</dbReference>
<dbReference type="PANTHER" id="PTHR37318:SF1">
    <property type="entry name" value="BSL7504 PROTEIN"/>
    <property type="match status" value="1"/>
</dbReference>
<reference evidence="3 4" key="1">
    <citation type="submission" date="2019-04" db="EMBL/GenBank/DDBJ databases">
        <title>Streptomyces oryziradicis sp. nov., a novel actinomycete isolated from rhizosphere soil of rice (Oryza sativa L.).</title>
        <authorList>
            <person name="Li C."/>
        </authorList>
    </citation>
    <scope>NUCLEOTIDE SEQUENCE [LARGE SCALE GENOMIC DNA]</scope>
    <source>
        <strain evidence="3 4">NEAU-C40</strain>
    </source>
</reference>
<dbReference type="SUPFAM" id="SSF46785">
    <property type="entry name" value="Winged helix' DNA-binding domain"/>
    <property type="match status" value="1"/>
</dbReference>
<sequence length="136" mass="14241">MVEAGFNELLHHPSRLAVLAFLSGCIEADFALVRDRCELSDSALSKIARTLEEAGYIDVRKGRLGRRARTWLALTPVGGDALAAHLDALQAAASAASSSSNSLDRPFCDTGIDFTSAPSTLSPATASDTPPAASIR</sequence>
<evidence type="ECO:0000259" key="2">
    <source>
        <dbReference type="Pfam" id="PF13601"/>
    </source>
</evidence>
<dbReference type="Gene3D" id="1.10.10.10">
    <property type="entry name" value="Winged helix-like DNA-binding domain superfamily/Winged helix DNA-binding domain"/>
    <property type="match status" value="1"/>
</dbReference>